<reference evidence="2" key="1">
    <citation type="submission" date="2015-07" db="EMBL/GenBank/DDBJ databases">
        <title>Transcriptome Assembly of Anthurium amnicola.</title>
        <authorList>
            <person name="Suzuki J."/>
        </authorList>
    </citation>
    <scope>NUCLEOTIDE SEQUENCE</scope>
</reference>
<proteinExistence type="predicted"/>
<dbReference type="InterPro" id="IPR008004">
    <property type="entry name" value="OCTOPUS-like"/>
</dbReference>
<feature type="compositionally biased region" description="Low complexity" evidence="1">
    <location>
        <begin position="65"/>
        <end position="80"/>
    </location>
</feature>
<dbReference type="EMBL" id="GDJX01007818">
    <property type="protein sequence ID" value="JAT60118.1"/>
    <property type="molecule type" value="Transcribed_RNA"/>
</dbReference>
<dbReference type="Pfam" id="PF05340">
    <property type="entry name" value="DUF740"/>
    <property type="match status" value="1"/>
</dbReference>
<accession>A0A1D1YZP0</accession>
<protein>
    <submittedName>
        <fullName evidence="2">UPF0503 protein At3g09070, chloroplastic</fullName>
    </submittedName>
</protein>
<feature type="non-terminal residue" evidence="2">
    <location>
        <position position="147"/>
    </location>
</feature>
<dbReference type="PANTHER" id="PTHR31659">
    <property type="entry name" value="PROTEIN: UPF0503-LIKE PROTEIN, PUTATIVE (DUF740)-RELATED"/>
    <property type="match status" value="1"/>
</dbReference>
<evidence type="ECO:0000256" key="1">
    <source>
        <dbReference type="SAM" id="MobiDB-lite"/>
    </source>
</evidence>
<feature type="non-terminal residue" evidence="2">
    <location>
        <position position="1"/>
    </location>
</feature>
<dbReference type="PANTHER" id="PTHR31659:SF9">
    <property type="entry name" value="PROTEIN: UPF0503-LIKE PROTEIN, PUTATIVE (DUF740)-RELATED"/>
    <property type="match status" value="1"/>
</dbReference>
<organism evidence="2">
    <name type="scientific">Anthurium amnicola</name>
    <dbReference type="NCBI Taxonomy" id="1678845"/>
    <lineage>
        <taxon>Eukaryota</taxon>
        <taxon>Viridiplantae</taxon>
        <taxon>Streptophyta</taxon>
        <taxon>Embryophyta</taxon>
        <taxon>Tracheophyta</taxon>
        <taxon>Spermatophyta</taxon>
        <taxon>Magnoliopsida</taxon>
        <taxon>Liliopsida</taxon>
        <taxon>Araceae</taxon>
        <taxon>Pothoideae</taxon>
        <taxon>Potheae</taxon>
        <taxon>Anthurium</taxon>
    </lineage>
</organism>
<dbReference type="AlphaFoldDB" id="A0A1D1YZP0"/>
<feature type="region of interest" description="Disordered" evidence="1">
    <location>
        <begin position="26"/>
        <end position="106"/>
    </location>
</feature>
<feature type="compositionally biased region" description="Acidic residues" evidence="1">
    <location>
        <begin position="53"/>
        <end position="63"/>
    </location>
</feature>
<sequence>SLFHLDDGGEPSNLFHPPVIAAAASAGGGEIEVEPRSLRLDPSVAAPVLLESREEEDEEEGECGEAGTEGAEAAASAGAEEVGDGEDDEIRASLPVPPNEDKQEEIEGEEELMRTMKDHIDLNAQSKKPSPRDLKEIAGSFWLAASV</sequence>
<evidence type="ECO:0000313" key="2">
    <source>
        <dbReference type="EMBL" id="JAT60118.1"/>
    </source>
</evidence>
<name>A0A1D1YZP0_9ARAE</name>
<gene>
    <name evidence="2" type="primary">At3g09070_7</name>
    <name evidence="2" type="ORF">g.19068</name>
</gene>